<evidence type="ECO:0000313" key="2">
    <source>
        <dbReference type="Proteomes" id="UP000269945"/>
    </source>
</evidence>
<organism evidence="1 2">
    <name type="scientific">Gulo gulo</name>
    <name type="common">Wolverine</name>
    <name type="synonym">Gluton</name>
    <dbReference type="NCBI Taxonomy" id="48420"/>
    <lineage>
        <taxon>Eukaryota</taxon>
        <taxon>Metazoa</taxon>
        <taxon>Chordata</taxon>
        <taxon>Craniata</taxon>
        <taxon>Vertebrata</taxon>
        <taxon>Euteleostomi</taxon>
        <taxon>Mammalia</taxon>
        <taxon>Eutheria</taxon>
        <taxon>Laurasiatheria</taxon>
        <taxon>Carnivora</taxon>
        <taxon>Caniformia</taxon>
        <taxon>Musteloidea</taxon>
        <taxon>Mustelidae</taxon>
        <taxon>Guloninae</taxon>
        <taxon>Gulo</taxon>
    </lineage>
</organism>
<keyword evidence="2" id="KW-1185">Reference proteome</keyword>
<feature type="non-terminal residue" evidence="1">
    <location>
        <position position="86"/>
    </location>
</feature>
<sequence length="86" mass="9154">VGVSVSYLGPRPHAAGVRNSPVLISPSSYTSTSRSLMSMRKRILRNCRVSPAPAVPVETPSSSPMLLAGLWKLGVSDSFWDLSAVL</sequence>
<feature type="non-terminal residue" evidence="1">
    <location>
        <position position="1"/>
    </location>
</feature>
<dbReference type="AlphaFoldDB" id="A0A9X9Q845"/>
<accession>A0A9X9Q845</accession>
<evidence type="ECO:0000313" key="1">
    <source>
        <dbReference type="EMBL" id="VCX38840.1"/>
    </source>
</evidence>
<name>A0A9X9Q845_GULGU</name>
<dbReference type="EMBL" id="CYRY02044073">
    <property type="protein sequence ID" value="VCX38840.1"/>
    <property type="molecule type" value="Genomic_DNA"/>
</dbReference>
<dbReference type="Proteomes" id="UP000269945">
    <property type="component" value="Unassembled WGS sequence"/>
</dbReference>
<proteinExistence type="predicted"/>
<gene>
    <name evidence="1" type="ORF">BN2614_LOCUS1</name>
</gene>
<protein>
    <submittedName>
        <fullName evidence="1">Uncharacterized protein</fullName>
    </submittedName>
</protein>
<reference evidence="1 2" key="1">
    <citation type="submission" date="2018-10" db="EMBL/GenBank/DDBJ databases">
        <authorList>
            <person name="Ekblom R."/>
            <person name="Jareborg N."/>
        </authorList>
    </citation>
    <scope>NUCLEOTIDE SEQUENCE [LARGE SCALE GENOMIC DNA]</scope>
    <source>
        <tissue evidence="1">Muscle</tissue>
    </source>
</reference>
<comment type="caution">
    <text evidence="1">The sequence shown here is derived from an EMBL/GenBank/DDBJ whole genome shotgun (WGS) entry which is preliminary data.</text>
</comment>